<evidence type="ECO:0000256" key="2">
    <source>
        <dbReference type="ARBA" id="ARBA00004586"/>
    </source>
</evidence>
<evidence type="ECO:0000256" key="7">
    <source>
        <dbReference type="ARBA" id="ARBA00022989"/>
    </source>
</evidence>
<evidence type="ECO:0000256" key="1">
    <source>
        <dbReference type="ARBA" id="ARBA00004127"/>
    </source>
</evidence>
<feature type="transmembrane region" description="Helical" evidence="9">
    <location>
        <begin position="26"/>
        <end position="46"/>
    </location>
</feature>
<keyword evidence="4 10" id="KW-0808">Transferase</keyword>
<feature type="transmembrane region" description="Helical" evidence="9">
    <location>
        <begin position="322"/>
        <end position="342"/>
    </location>
</feature>
<dbReference type="GO" id="GO:0000030">
    <property type="term" value="F:mannosyltransferase activity"/>
    <property type="evidence" value="ECO:0007669"/>
    <property type="project" value="TreeGrafter"/>
</dbReference>
<sequence length="509" mass="55225">MTDSAAVLFVPASAPAGESKSLAARYGVLCALLLVAAAIRLPLAFWPNINHNDEIYQYLEPAWRLLGHQGVVTWEWRDGIRSWFLPTLFAGPVALGDWLAPGGWGAFVAPRLLVSLASLSIVVTAWHFGARISRAHAIVAALAAAVWFELVYFAPHTLSEPLTTALILPAALLLTGEPSRNRLFAGGALLGLAFVWRFQYAPACAVFVLGACWRDLRNAIALIAGGCAALAVAAGVDLANGSIPFAWLVLNIQQNLLHDRASEFGVAPPMAYIQLMSILWSGAMLLMLMALRRGWQHAPLLIVAAIVNVAFHSMIAHKEYRFIFLSIPLLIIAAALGSADWVQLMRQRPGWRHWSLPVVCAGWVLLSLGLSGATYTMRHNWMLGTAEAKLATDLDVDPEFCGLALYGMHDPFLPGRGQLAIGRPVYSFYQDDPLANGQLPALVQKHQSEFNRIIAPASLAGELPPDFSKRTCALASHDINTCVFVRRGACDAFTTGPFGINDVLVRLND</sequence>
<keyword evidence="7 9" id="KW-1133">Transmembrane helix</keyword>
<feature type="transmembrane region" description="Helical" evidence="9">
    <location>
        <begin position="183"/>
        <end position="209"/>
    </location>
</feature>
<feature type="transmembrane region" description="Helical" evidence="9">
    <location>
        <begin position="135"/>
        <end position="154"/>
    </location>
</feature>
<evidence type="ECO:0000256" key="5">
    <source>
        <dbReference type="ARBA" id="ARBA00022692"/>
    </source>
</evidence>
<protein>
    <submittedName>
        <fullName evidence="10">Alg9-like mannosyltransferase family protein</fullName>
    </submittedName>
</protein>
<evidence type="ECO:0000313" key="11">
    <source>
        <dbReference type="Proteomes" id="UP000246085"/>
    </source>
</evidence>
<accession>A0A2U3PQ66</accession>
<evidence type="ECO:0000256" key="8">
    <source>
        <dbReference type="ARBA" id="ARBA00023136"/>
    </source>
</evidence>
<keyword evidence="8 9" id="KW-0472">Membrane</keyword>
<dbReference type="KEGG" id="bvz:BRAD3257_0118"/>
<keyword evidence="5 9" id="KW-0812">Transmembrane</keyword>
<comment type="subcellular location">
    <subcellularLocation>
        <location evidence="1">Endomembrane system</location>
        <topology evidence="1">Multi-pass membrane protein</topology>
    </subcellularLocation>
    <subcellularLocation>
        <location evidence="2">Endoplasmic reticulum membrane</location>
    </subcellularLocation>
</comment>
<dbReference type="AlphaFoldDB" id="A0A2U3PQ66"/>
<gene>
    <name evidence="10" type="ORF">BRAD3257_0118</name>
</gene>
<dbReference type="GO" id="GO:0012505">
    <property type="term" value="C:endomembrane system"/>
    <property type="evidence" value="ECO:0007669"/>
    <property type="project" value="UniProtKB-SubCell"/>
</dbReference>
<proteinExistence type="predicted"/>
<feature type="transmembrane region" description="Helical" evidence="9">
    <location>
        <begin position="106"/>
        <end position="128"/>
    </location>
</feature>
<feature type="transmembrane region" description="Helical" evidence="9">
    <location>
        <begin position="221"/>
        <end position="250"/>
    </location>
</feature>
<keyword evidence="6" id="KW-0256">Endoplasmic reticulum</keyword>
<evidence type="ECO:0000256" key="6">
    <source>
        <dbReference type="ARBA" id="ARBA00022824"/>
    </source>
</evidence>
<feature type="transmembrane region" description="Helical" evidence="9">
    <location>
        <begin position="298"/>
        <end position="316"/>
    </location>
</feature>
<dbReference type="Proteomes" id="UP000246085">
    <property type="component" value="Chromosome BRAD3257"/>
</dbReference>
<evidence type="ECO:0000256" key="4">
    <source>
        <dbReference type="ARBA" id="ARBA00022679"/>
    </source>
</evidence>
<dbReference type="EMBL" id="LS398110">
    <property type="protein sequence ID" value="SPP91293.1"/>
    <property type="molecule type" value="Genomic_DNA"/>
</dbReference>
<evidence type="ECO:0000256" key="9">
    <source>
        <dbReference type="SAM" id="Phobius"/>
    </source>
</evidence>
<keyword evidence="3 10" id="KW-0328">Glycosyltransferase</keyword>
<name>A0A2U3PQ66_9BRAD</name>
<reference evidence="10 11" key="1">
    <citation type="submission" date="2018-03" db="EMBL/GenBank/DDBJ databases">
        <authorList>
            <person name="Gully D."/>
        </authorList>
    </citation>
    <scope>NUCLEOTIDE SEQUENCE [LARGE SCALE GENOMIC DNA]</scope>
    <source>
        <strain evidence="10">ORS3257</strain>
    </source>
</reference>
<feature type="transmembrane region" description="Helical" evidence="9">
    <location>
        <begin position="354"/>
        <end position="375"/>
    </location>
</feature>
<feature type="transmembrane region" description="Helical" evidence="9">
    <location>
        <begin position="270"/>
        <end position="291"/>
    </location>
</feature>
<evidence type="ECO:0000256" key="3">
    <source>
        <dbReference type="ARBA" id="ARBA00022676"/>
    </source>
</evidence>
<dbReference type="PANTHER" id="PTHR22760">
    <property type="entry name" value="GLYCOSYLTRANSFERASE"/>
    <property type="match status" value="1"/>
</dbReference>
<dbReference type="InterPro" id="IPR005599">
    <property type="entry name" value="GPI_mannosylTrfase"/>
</dbReference>
<organism evidence="10 11">
    <name type="scientific">Bradyrhizobium vignae</name>
    <dbReference type="NCBI Taxonomy" id="1549949"/>
    <lineage>
        <taxon>Bacteria</taxon>
        <taxon>Pseudomonadati</taxon>
        <taxon>Pseudomonadota</taxon>
        <taxon>Alphaproteobacteria</taxon>
        <taxon>Hyphomicrobiales</taxon>
        <taxon>Nitrobacteraceae</taxon>
        <taxon>Bradyrhizobium</taxon>
    </lineage>
</organism>
<dbReference type="Pfam" id="PF03901">
    <property type="entry name" value="Glyco_transf_22"/>
    <property type="match status" value="1"/>
</dbReference>
<evidence type="ECO:0000313" key="10">
    <source>
        <dbReference type="EMBL" id="SPP91293.1"/>
    </source>
</evidence>